<proteinExistence type="predicted"/>
<dbReference type="WBParaSite" id="nRc.2.0.1.t27667-RA">
    <property type="protein sequence ID" value="nRc.2.0.1.t27667-RA"/>
    <property type="gene ID" value="nRc.2.0.1.g27667"/>
</dbReference>
<accession>A0A915JNK1</accession>
<name>A0A915JNK1_ROMCU</name>
<organism evidence="1 2">
    <name type="scientific">Romanomermis culicivorax</name>
    <name type="common">Nematode worm</name>
    <dbReference type="NCBI Taxonomy" id="13658"/>
    <lineage>
        <taxon>Eukaryota</taxon>
        <taxon>Metazoa</taxon>
        <taxon>Ecdysozoa</taxon>
        <taxon>Nematoda</taxon>
        <taxon>Enoplea</taxon>
        <taxon>Dorylaimia</taxon>
        <taxon>Mermithida</taxon>
        <taxon>Mermithoidea</taxon>
        <taxon>Mermithidae</taxon>
        <taxon>Romanomermis</taxon>
    </lineage>
</organism>
<evidence type="ECO:0000313" key="1">
    <source>
        <dbReference type="Proteomes" id="UP000887565"/>
    </source>
</evidence>
<dbReference type="Proteomes" id="UP000887565">
    <property type="component" value="Unplaced"/>
</dbReference>
<reference evidence="2" key="1">
    <citation type="submission" date="2022-11" db="UniProtKB">
        <authorList>
            <consortium name="WormBaseParasite"/>
        </authorList>
    </citation>
    <scope>IDENTIFICATION</scope>
</reference>
<evidence type="ECO:0000313" key="2">
    <source>
        <dbReference type="WBParaSite" id="nRc.2.0.1.t27667-RA"/>
    </source>
</evidence>
<sequence>MKKLLTNMIEMKQAKEQIFTPRARGQSGVEGRESALSGFPTGYVHDVKNLLKRTKSVRKLSVEKIILRRVFLTYL</sequence>
<dbReference type="AlphaFoldDB" id="A0A915JNK1"/>
<keyword evidence="1" id="KW-1185">Reference proteome</keyword>
<protein>
    <submittedName>
        <fullName evidence="2">Uncharacterized protein</fullName>
    </submittedName>
</protein>